<gene>
    <name evidence="2" type="ORF">POSPLADRAFT_1063844</name>
</gene>
<organism evidence="2 3">
    <name type="scientific">Postia placenta MAD-698-R-SB12</name>
    <dbReference type="NCBI Taxonomy" id="670580"/>
    <lineage>
        <taxon>Eukaryota</taxon>
        <taxon>Fungi</taxon>
        <taxon>Dikarya</taxon>
        <taxon>Basidiomycota</taxon>
        <taxon>Agaricomycotina</taxon>
        <taxon>Agaricomycetes</taxon>
        <taxon>Polyporales</taxon>
        <taxon>Adustoporiaceae</taxon>
        <taxon>Rhodonia</taxon>
    </lineage>
</organism>
<feature type="region of interest" description="Disordered" evidence="1">
    <location>
        <begin position="56"/>
        <end position="217"/>
    </location>
</feature>
<dbReference type="Proteomes" id="UP000194127">
    <property type="component" value="Unassembled WGS sequence"/>
</dbReference>
<dbReference type="RefSeq" id="XP_024343714.1">
    <property type="nucleotide sequence ID" value="XM_024481729.1"/>
</dbReference>
<feature type="compositionally biased region" description="Basic and acidic residues" evidence="1">
    <location>
        <begin position="72"/>
        <end position="92"/>
    </location>
</feature>
<name>A0A1X6NEH2_9APHY</name>
<protein>
    <submittedName>
        <fullName evidence="2">Uncharacterized protein</fullName>
    </submittedName>
</protein>
<keyword evidence="3" id="KW-1185">Reference proteome</keyword>
<evidence type="ECO:0000256" key="1">
    <source>
        <dbReference type="SAM" id="MobiDB-lite"/>
    </source>
</evidence>
<evidence type="ECO:0000313" key="2">
    <source>
        <dbReference type="EMBL" id="OSX66920.1"/>
    </source>
</evidence>
<accession>A0A1X6NEH2</accession>
<feature type="compositionally biased region" description="Basic residues" evidence="1">
    <location>
        <begin position="197"/>
        <end position="208"/>
    </location>
</feature>
<dbReference type="AlphaFoldDB" id="A0A1X6NEH2"/>
<dbReference type="GeneID" id="36326679"/>
<dbReference type="OrthoDB" id="2804517at2759"/>
<proteinExistence type="predicted"/>
<evidence type="ECO:0000313" key="3">
    <source>
        <dbReference type="Proteomes" id="UP000194127"/>
    </source>
</evidence>
<dbReference type="EMBL" id="KZ110591">
    <property type="protein sequence ID" value="OSX66920.1"/>
    <property type="molecule type" value="Genomic_DNA"/>
</dbReference>
<reference evidence="2 3" key="1">
    <citation type="submission" date="2017-04" db="EMBL/GenBank/DDBJ databases">
        <title>Genome Sequence of the Model Brown-Rot Fungus Postia placenta SB12.</title>
        <authorList>
            <consortium name="DOE Joint Genome Institute"/>
            <person name="Gaskell J."/>
            <person name="Kersten P."/>
            <person name="Larrondo L.F."/>
            <person name="Canessa P."/>
            <person name="Martinez D."/>
            <person name="Hibbett D."/>
            <person name="Schmoll M."/>
            <person name="Kubicek C.P."/>
            <person name="Martinez A.T."/>
            <person name="Yadav J."/>
            <person name="Master E."/>
            <person name="Magnuson J.K."/>
            <person name="James T."/>
            <person name="Yaver D."/>
            <person name="Berka R."/>
            <person name="Labutti K."/>
            <person name="Lipzen A."/>
            <person name="Aerts A."/>
            <person name="Barry K."/>
            <person name="Henrissat B."/>
            <person name="Blanchette R."/>
            <person name="Grigoriev I."/>
            <person name="Cullen D."/>
        </authorList>
    </citation>
    <scope>NUCLEOTIDE SEQUENCE [LARGE SCALE GENOMIC DNA]</scope>
    <source>
        <strain evidence="2 3">MAD-698-R-SB12</strain>
    </source>
</reference>
<sequence>MFHLPVAAKAKGHFLQKRHTLPLRKPPTPVARTDPYQAPYFFPFPGSPQAERYVRQVRDERRGAASANRQSFEQRRASARTERSSPPRKASEDSQAPSKACEDTAVEHPAKKARRRWSWHPLRHDPEPAATSTANDHERSSPTGSKQKIITAHRRVQSLVPSIIHRRSGSETRNCASAEPPKQGVPAPTQPSPEKPARRKLSWFRHRSLHSERDASR</sequence>
<feature type="compositionally biased region" description="Basic and acidic residues" evidence="1">
    <location>
        <begin position="100"/>
        <end position="110"/>
    </location>
</feature>